<dbReference type="STRING" id="282199.GCA_001049735_00483"/>
<dbReference type="InterPro" id="IPR044922">
    <property type="entry name" value="DUF2063_N_sf"/>
</dbReference>
<reference evidence="2 3" key="1">
    <citation type="submission" date="2015-04" db="EMBL/GenBank/DDBJ databases">
        <authorList>
            <person name="Syromyatnikov M.Y."/>
            <person name="Popov V.N."/>
        </authorList>
    </citation>
    <scope>NUCLEOTIDE SEQUENCE [LARGE SCALE GENOMIC DNA]</scope>
    <source>
        <strain evidence="2 3">CECT 5292</strain>
    </source>
</reference>
<name>A0A0U1NJ04_9RHOB</name>
<dbReference type="Proteomes" id="UP000048949">
    <property type="component" value="Unassembled WGS sequence"/>
</dbReference>
<dbReference type="Gene3D" id="1.10.150.690">
    <property type="entry name" value="DUF2063"/>
    <property type="match status" value="1"/>
</dbReference>
<evidence type="ECO:0000313" key="2">
    <source>
        <dbReference type="EMBL" id="CRK74453.1"/>
    </source>
</evidence>
<accession>A0A0U1NJ04</accession>
<dbReference type="Pfam" id="PF09836">
    <property type="entry name" value="DUF2063"/>
    <property type="match status" value="1"/>
</dbReference>
<proteinExistence type="predicted"/>
<feature type="domain" description="Putative DNA-binding" evidence="1">
    <location>
        <begin position="4"/>
        <end position="94"/>
    </location>
</feature>
<dbReference type="EMBL" id="CVQV01000003">
    <property type="protein sequence ID" value="CRK74453.1"/>
    <property type="molecule type" value="Genomic_DNA"/>
</dbReference>
<evidence type="ECO:0000313" key="3">
    <source>
        <dbReference type="Proteomes" id="UP000048949"/>
    </source>
</evidence>
<evidence type="ECO:0000259" key="1">
    <source>
        <dbReference type="Pfam" id="PF09836"/>
    </source>
</evidence>
<dbReference type="RefSeq" id="WP_233488151.1">
    <property type="nucleotide sequence ID" value="NZ_CBFHGK010000001.1"/>
</dbReference>
<gene>
    <name evidence="2" type="ORF">NIG5292_00483</name>
</gene>
<keyword evidence="3" id="KW-1185">Reference proteome</keyword>
<dbReference type="InterPro" id="IPR018640">
    <property type="entry name" value="DUF2063"/>
</dbReference>
<protein>
    <recommendedName>
        <fullName evidence="1">Putative DNA-binding domain-containing protein</fullName>
    </recommendedName>
</protein>
<organism evidence="2 3">
    <name type="scientific">Nereida ignava</name>
    <dbReference type="NCBI Taxonomy" id="282199"/>
    <lineage>
        <taxon>Bacteria</taxon>
        <taxon>Pseudomonadati</taxon>
        <taxon>Pseudomonadota</taxon>
        <taxon>Alphaproteobacteria</taxon>
        <taxon>Rhodobacterales</taxon>
        <taxon>Roseobacteraceae</taxon>
        <taxon>Nereida</taxon>
    </lineage>
</organism>
<sequence length="251" mass="26657">MISQDAFTQALLDPNAATPAGLIDPKGETAPKRFAVYRNNVAVSLTNALKEGFPVVHKLVGDDFFTAMASIFIRKHPPQNPLMMHYGAELPNFLTNFAPAAKLGYLPDVARLELAMRKSYHAADARPVAADLLSSIEPDALMSMYLTLAPAVQILRSRWPIYSIWAANMLDAEPPNGAGGQAVLITRAEFDPVPHLLGVGAATFIGALAEHNFGTAHDTALTAAPNFDLTAALGALLAGNAITSITESPLT</sequence>
<dbReference type="AlphaFoldDB" id="A0A0U1NJ04"/>